<organism evidence="1 2">
    <name type="scientific">Elysia crispata</name>
    <name type="common">lettuce slug</name>
    <dbReference type="NCBI Taxonomy" id="231223"/>
    <lineage>
        <taxon>Eukaryota</taxon>
        <taxon>Metazoa</taxon>
        <taxon>Spiralia</taxon>
        <taxon>Lophotrochozoa</taxon>
        <taxon>Mollusca</taxon>
        <taxon>Gastropoda</taxon>
        <taxon>Heterobranchia</taxon>
        <taxon>Euthyneura</taxon>
        <taxon>Panpulmonata</taxon>
        <taxon>Sacoglossa</taxon>
        <taxon>Placobranchoidea</taxon>
        <taxon>Plakobranchidae</taxon>
        <taxon>Elysia</taxon>
    </lineage>
</organism>
<sequence>MGRLHFIHRQPDRSSSYLAAHSTLYLHPVCLTHSSCLSCSSSHDLMELMLTSSFHRTGMSSVRPEAVRPVQTLAKERCFRVMVYTGPP</sequence>
<reference evidence="1" key="1">
    <citation type="journal article" date="2023" name="G3 (Bethesda)">
        <title>A reference genome for the long-term kleptoplast-retaining sea slug Elysia crispata morphotype clarki.</title>
        <authorList>
            <person name="Eastman K.E."/>
            <person name="Pendleton A.L."/>
            <person name="Shaikh M.A."/>
            <person name="Suttiyut T."/>
            <person name="Ogas R."/>
            <person name="Tomko P."/>
            <person name="Gavelis G."/>
            <person name="Widhalm J.R."/>
            <person name="Wisecaver J.H."/>
        </authorList>
    </citation>
    <scope>NUCLEOTIDE SEQUENCE</scope>
    <source>
        <strain evidence="1">ECLA1</strain>
    </source>
</reference>
<keyword evidence="2" id="KW-1185">Reference proteome</keyword>
<evidence type="ECO:0000313" key="1">
    <source>
        <dbReference type="EMBL" id="KAK3731669.1"/>
    </source>
</evidence>
<dbReference type="AlphaFoldDB" id="A0AAE0Y4D1"/>
<dbReference type="Proteomes" id="UP001283361">
    <property type="component" value="Unassembled WGS sequence"/>
</dbReference>
<proteinExistence type="predicted"/>
<comment type="caution">
    <text evidence="1">The sequence shown here is derived from an EMBL/GenBank/DDBJ whole genome shotgun (WGS) entry which is preliminary data.</text>
</comment>
<dbReference type="EMBL" id="JAWDGP010006989">
    <property type="protein sequence ID" value="KAK3731669.1"/>
    <property type="molecule type" value="Genomic_DNA"/>
</dbReference>
<accession>A0AAE0Y4D1</accession>
<evidence type="ECO:0000313" key="2">
    <source>
        <dbReference type="Proteomes" id="UP001283361"/>
    </source>
</evidence>
<name>A0AAE0Y4D1_9GAST</name>
<gene>
    <name evidence="1" type="ORF">RRG08_035339</name>
</gene>
<protein>
    <submittedName>
        <fullName evidence="1">Uncharacterized protein</fullName>
    </submittedName>
</protein>